<dbReference type="InterPro" id="IPR037045">
    <property type="entry name" value="S8pro/Inhibitor_I9_sf"/>
</dbReference>
<dbReference type="InterPro" id="IPR045051">
    <property type="entry name" value="SBT"/>
</dbReference>
<keyword evidence="4" id="KW-1133">Transmembrane helix</keyword>
<evidence type="ECO:0000256" key="4">
    <source>
        <dbReference type="SAM" id="Phobius"/>
    </source>
</evidence>
<dbReference type="Gene3D" id="3.30.70.80">
    <property type="entry name" value="Peptidase S8 propeptide/proteinase inhibitor I9"/>
    <property type="match status" value="1"/>
</dbReference>
<keyword evidence="4" id="KW-0812">Transmembrane</keyword>
<dbReference type="SUPFAM" id="SSF52743">
    <property type="entry name" value="Subtilisin-like"/>
    <property type="match status" value="1"/>
</dbReference>
<protein>
    <submittedName>
        <fullName evidence="7">OLC1v1000140C1</fullName>
    </submittedName>
</protein>
<feature type="transmembrane region" description="Helical" evidence="4">
    <location>
        <begin position="12"/>
        <end position="29"/>
    </location>
</feature>
<comment type="caution">
    <text evidence="3">Lacks conserved residue(s) required for the propagation of feature annotation.</text>
</comment>
<dbReference type="InterPro" id="IPR036852">
    <property type="entry name" value="Peptidase_S8/S53_dom_sf"/>
</dbReference>
<dbReference type="PANTHER" id="PTHR10795">
    <property type="entry name" value="PROPROTEIN CONVERTASE SUBTILISIN/KEXIN"/>
    <property type="match status" value="1"/>
</dbReference>
<dbReference type="PROSITE" id="PS00137">
    <property type="entry name" value="SUBTILASE_HIS"/>
    <property type="match status" value="1"/>
</dbReference>
<dbReference type="GO" id="GO:0004252">
    <property type="term" value="F:serine-type endopeptidase activity"/>
    <property type="evidence" value="ECO:0007669"/>
    <property type="project" value="InterPro"/>
</dbReference>
<evidence type="ECO:0000259" key="5">
    <source>
        <dbReference type="Pfam" id="PF00082"/>
    </source>
</evidence>
<dbReference type="GO" id="GO:0006508">
    <property type="term" value="P:proteolysis"/>
    <property type="evidence" value="ECO:0007669"/>
    <property type="project" value="InterPro"/>
</dbReference>
<evidence type="ECO:0000313" key="8">
    <source>
        <dbReference type="Proteomes" id="UP001161247"/>
    </source>
</evidence>
<reference evidence="7" key="1">
    <citation type="submission" date="2023-03" db="EMBL/GenBank/DDBJ databases">
        <authorList>
            <person name="Julca I."/>
        </authorList>
    </citation>
    <scope>NUCLEOTIDE SEQUENCE</scope>
</reference>
<name>A0AAV1D265_OLDCO</name>
<sequence length="283" mass="31923">MDRAVLFQLLRIFHVVFAMLVICYFHGVSSSDPGNEERKVYIVYMGSLPKTRHDYSPSTHHRTILNQEVDSEFVEQSLVRSYGRSFNGFSAYHTDREKEKIARRDDVVRVLPSHIHKLHTTASWDFMSFPQSVHRHLEVESHIVIGFIDWGIWPELQAFDDHGFGPVPKKWKGACDGGKNFTCNKKLIGARNYVSEEDSTRDFYGHGTHVASTAAGNIVQNASFYRIGNGSARGAVPSARIAAYKACKLTAEPHAECAEDRILAAFDDAIAEDDDIRVRHVSL</sequence>
<gene>
    <name evidence="7" type="ORF">OLC1_LOCUS11420</name>
</gene>
<dbReference type="Pfam" id="PF00082">
    <property type="entry name" value="Peptidase_S8"/>
    <property type="match status" value="1"/>
</dbReference>
<proteinExistence type="inferred from homology"/>
<feature type="domain" description="Inhibitor I9" evidence="6">
    <location>
        <begin position="40"/>
        <end position="119"/>
    </location>
</feature>
<accession>A0AAV1D265</accession>
<evidence type="ECO:0000256" key="1">
    <source>
        <dbReference type="ARBA" id="ARBA00011073"/>
    </source>
</evidence>
<dbReference type="InterPro" id="IPR010259">
    <property type="entry name" value="S8pro/Inhibitor_I9"/>
</dbReference>
<dbReference type="Proteomes" id="UP001161247">
    <property type="component" value="Chromosome 4"/>
</dbReference>
<dbReference type="Gene3D" id="3.40.50.200">
    <property type="entry name" value="Peptidase S8/S53 domain"/>
    <property type="match status" value="1"/>
</dbReference>
<evidence type="ECO:0000259" key="6">
    <source>
        <dbReference type="Pfam" id="PF05922"/>
    </source>
</evidence>
<dbReference type="AlphaFoldDB" id="A0AAV1D265"/>
<evidence type="ECO:0000256" key="2">
    <source>
        <dbReference type="ARBA" id="ARBA00022729"/>
    </source>
</evidence>
<keyword evidence="4" id="KW-0472">Membrane</keyword>
<evidence type="ECO:0000313" key="7">
    <source>
        <dbReference type="EMBL" id="CAI9101965.1"/>
    </source>
</evidence>
<keyword evidence="8" id="KW-1185">Reference proteome</keyword>
<dbReference type="Pfam" id="PF05922">
    <property type="entry name" value="Inhibitor_I9"/>
    <property type="match status" value="1"/>
</dbReference>
<dbReference type="InterPro" id="IPR000209">
    <property type="entry name" value="Peptidase_S8/S53_dom"/>
</dbReference>
<dbReference type="PROSITE" id="PS51892">
    <property type="entry name" value="SUBTILASE"/>
    <property type="match status" value="1"/>
</dbReference>
<dbReference type="EMBL" id="OX459121">
    <property type="protein sequence ID" value="CAI9101965.1"/>
    <property type="molecule type" value="Genomic_DNA"/>
</dbReference>
<comment type="similarity">
    <text evidence="1 3">Belongs to the peptidase S8 family.</text>
</comment>
<feature type="domain" description="Peptidase S8/S53" evidence="5">
    <location>
        <begin position="143"/>
        <end position="276"/>
    </location>
</feature>
<keyword evidence="2" id="KW-0732">Signal</keyword>
<organism evidence="7 8">
    <name type="scientific">Oldenlandia corymbosa var. corymbosa</name>
    <dbReference type="NCBI Taxonomy" id="529605"/>
    <lineage>
        <taxon>Eukaryota</taxon>
        <taxon>Viridiplantae</taxon>
        <taxon>Streptophyta</taxon>
        <taxon>Embryophyta</taxon>
        <taxon>Tracheophyta</taxon>
        <taxon>Spermatophyta</taxon>
        <taxon>Magnoliopsida</taxon>
        <taxon>eudicotyledons</taxon>
        <taxon>Gunneridae</taxon>
        <taxon>Pentapetalae</taxon>
        <taxon>asterids</taxon>
        <taxon>lamiids</taxon>
        <taxon>Gentianales</taxon>
        <taxon>Rubiaceae</taxon>
        <taxon>Rubioideae</taxon>
        <taxon>Spermacoceae</taxon>
        <taxon>Hedyotis-Oldenlandia complex</taxon>
        <taxon>Oldenlandia</taxon>
    </lineage>
</organism>
<evidence type="ECO:0000256" key="3">
    <source>
        <dbReference type="PROSITE-ProRule" id="PRU01240"/>
    </source>
</evidence>
<dbReference type="InterPro" id="IPR022398">
    <property type="entry name" value="Peptidase_S8_His-AS"/>
</dbReference>